<feature type="transmembrane region" description="Helical" evidence="1">
    <location>
        <begin position="64"/>
        <end position="83"/>
    </location>
</feature>
<sequence length="230" mass="24005">MNMAELSSSSSVRVSARRILVLDLLAGYVDALGFVYLGGLFASAMTGNTTHLAAALVGGIWPHALLLLEILGTFFVAAMLATLARLRWQAAIGIACVGVLLGATQIAMLTPWHRPLALVLLPALMAVQGETIARFSGTAIQTIVITSNLLKCASALATSLAARWPGSTVKPPAPGAALLPGLSWLGFAAGALCGTLAMAWHVPLPFIWPLPLLILLYLDIARAEAHNTPP</sequence>
<dbReference type="EMBL" id="CP023189">
    <property type="protein sequence ID" value="AXN01062.1"/>
    <property type="molecule type" value="Genomic_DNA"/>
</dbReference>
<feature type="transmembrane region" description="Helical" evidence="1">
    <location>
        <begin position="206"/>
        <end position="225"/>
    </location>
</feature>
<dbReference type="PANTHER" id="PTHR37314:SF4">
    <property type="entry name" value="UPF0700 TRANSMEMBRANE PROTEIN YOAK"/>
    <property type="match status" value="1"/>
</dbReference>
<protein>
    <submittedName>
        <fullName evidence="2">DUF1275 domain-containing protein</fullName>
    </submittedName>
</protein>
<name>A0AAN1PJ37_9PROT</name>
<reference evidence="2 3" key="1">
    <citation type="submission" date="2017-09" db="EMBL/GenBank/DDBJ databases">
        <authorList>
            <person name="Kim K.H."/>
            <person name="Chun B.H."/>
            <person name="Han G.S."/>
            <person name="Hyun S.G."/>
            <person name="Jeon C.O."/>
        </authorList>
    </citation>
    <scope>NUCLEOTIDE SEQUENCE [LARGE SCALE GENOMIC DNA]</scope>
    <source>
        <strain evidence="2 3">SH</strain>
    </source>
</reference>
<reference evidence="2 3" key="2">
    <citation type="submission" date="2018-08" db="EMBL/GenBank/DDBJ databases">
        <title>Acetobacter oryzifermentans sp. nov., isolated from Korea traditional vinegar and reclassification of Acetobacter pasteurianus subsp. ascendens (Henneberg 1898) as Acetobacter ascendens comb. nov.</title>
        <authorList>
            <person name="Cho G.Y."/>
            <person name="Lee S.H."/>
        </authorList>
    </citation>
    <scope>NUCLEOTIDE SEQUENCE [LARGE SCALE GENOMIC DNA]</scope>
    <source>
        <strain evidence="2 3">SH</strain>
    </source>
</reference>
<dbReference type="AlphaFoldDB" id="A0AAN1PJ37"/>
<dbReference type="InterPro" id="IPR010699">
    <property type="entry name" value="DUF1275"/>
</dbReference>
<dbReference type="Proteomes" id="UP000256572">
    <property type="component" value="Chromosome"/>
</dbReference>
<feature type="transmembrane region" description="Helical" evidence="1">
    <location>
        <begin position="20"/>
        <end position="44"/>
    </location>
</feature>
<evidence type="ECO:0000313" key="2">
    <source>
        <dbReference type="EMBL" id="AXN01062.1"/>
    </source>
</evidence>
<keyword evidence="1" id="KW-0472">Membrane</keyword>
<keyword evidence="1" id="KW-0812">Transmembrane</keyword>
<keyword evidence="1" id="KW-1133">Transmembrane helix</keyword>
<evidence type="ECO:0000313" key="3">
    <source>
        <dbReference type="Proteomes" id="UP000256572"/>
    </source>
</evidence>
<dbReference type="Pfam" id="PF06912">
    <property type="entry name" value="DUF1275"/>
    <property type="match status" value="1"/>
</dbReference>
<dbReference type="KEGG" id="apom:CPF11_04895"/>
<accession>A0AAN1PJ37</accession>
<gene>
    <name evidence="2" type="ORF">CJF59_11250</name>
</gene>
<evidence type="ECO:0000256" key="1">
    <source>
        <dbReference type="SAM" id="Phobius"/>
    </source>
</evidence>
<feature type="transmembrane region" description="Helical" evidence="1">
    <location>
        <begin position="90"/>
        <end position="112"/>
    </location>
</feature>
<dbReference type="PANTHER" id="PTHR37314">
    <property type="entry name" value="SLR0142 PROTEIN"/>
    <property type="match status" value="1"/>
</dbReference>
<organism evidence="2 3">
    <name type="scientific">Acetobacter pomorum</name>
    <dbReference type="NCBI Taxonomy" id="65959"/>
    <lineage>
        <taxon>Bacteria</taxon>
        <taxon>Pseudomonadati</taxon>
        <taxon>Pseudomonadota</taxon>
        <taxon>Alphaproteobacteria</taxon>
        <taxon>Acetobacterales</taxon>
        <taxon>Acetobacteraceae</taxon>
        <taxon>Acetobacter</taxon>
    </lineage>
</organism>
<proteinExistence type="predicted"/>